<dbReference type="EMBL" id="JBHUON010000001">
    <property type="protein sequence ID" value="MFD2863293.1"/>
    <property type="molecule type" value="Genomic_DNA"/>
</dbReference>
<reference evidence="3" key="1">
    <citation type="journal article" date="2019" name="Int. J. Syst. Evol. Microbiol.">
        <title>The Global Catalogue of Microorganisms (GCM) 10K type strain sequencing project: providing services to taxonomists for standard genome sequencing and annotation.</title>
        <authorList>
            <consortium name="The Broad Institute Genomics Platform"/>
            <consortium name="The Broad Institute Genome Sequencing Center for Infectious Disease"/>
            <person name="Wu L."/>
            <person name="Ma J."/>
        </authorList>
    </citation>
    <scope>NUCLEOTIDE SEQUENCE [LARGE SCALE GENOMIC DNA]</scope>
    <source>
        <strain evidence="3">KCTC 52232</strain>
    </source>
</reference>
<feature type="domain" description="NlpE C-terminal OB" evidence="1">
    <location>
        <begin position="33"/>
        <end position="120"/>
    </location>
</feature>
<organism evidence="2 3">
    <name type="scientific">Mucilaginibacter antarcticus</name>
    <dbReference type="NCBI Taxonomy" id="1855725"/>
    <lineage>
        <taxon>Bacteria</taxon>
        <taxon>Pseudomonadati</taxon>
        <taxon>Bacteroidota</taxon>
        <taxon>Sphingobacteriia</taxon>
        <taxon>Sphingobacteriales</taxon>
        <taxon>Sphingobacteriaceae</taxon>
        <taxon>Mucilaginibacter</taxon>
    </lineage>
</organism>
<gene>
    <name evidence="2" type="ORF">ACFSYC_01220</name>
</gene>
<accession>A0ABW5XMY8</accession>
<dbReference type="Pfam" id="PF17185">
    <property type="entry name" value="NlpE_C"/>
    <property type="match status" value="1"/>
</dbReference>
<name>A0ABW5XMY8_9SPHI</name>
<keyword evidence="3" id="KW-1185">Reference proteome</keyword>
<dbReference type="InterPro" id="IPR033450">
    <property type="entry name" value="NlpE_C"/>
</dbReference>
<dbReference type="InterPro" id="IPR038139">
    <property type="entry name" value="NlpE_C_sf"/>
</dbReference>
<dbReference type="PROSITE" id="PS51257">
    <property type="entry name" value="PROKAR_LIPOPROTEIN"/>
    <property type="match status" value="1"/>
</dbReference>
<sequence length="126" mass="13768">MRLTQQHLLFWTMIVIAMATSCKSKPDTNADEAPATIKGLYTFEPGAKTFTPCGKSSQFWVVDSSAQLELQYSQTINFEQQGSTVYVEIEGKIAPSAAGTEAAVFDSTLVVKKLIKITKDIPADCK</sequence>
<dbReference type="Gene3D" id="2.40.50.540">
    <property type="match status" value="1"/>
</dbReference>
<evidence type="ECO:0000313" key="3">
    <source>
        <dbReference type="Proteomes" id="UP001597601"/>
    </source>
</evidence>
<dbReference type="RefSeq" id="WP_377122646.1">
    <property type="nucleotide sequence ID" value="NZ_JBHUON010000001.1"/>
</dbReference>
<comment type="caution">
    <text evidence="2">The sequence shown here is derived from an EMBL/GenBank/DDBJ whole genome shotgun (WGS) entry which is preliminary data.</text>
</comment>
<evidence type="ECO:0000259" key="1">
    <source>
        <dbReference type="Pfam" id="PF17185"/>
    </source>
</evidence>
<dbReference type="Proteomes" id="UP001597601">
    <property type="component" value="Unassembled WGS sequence"/>
</dbReference>
<evidence type="ECO:0000313" key="2">
    <source>
        <dbReference type="EMBL" id="MFD2863293.1"/>
    </source>
</evidence>
<proteinExistence type="predicted"/>
<protein>
    <recommendedName>
        <fullName evidence="1">NlpE C-terminal OB domain-containing protein</fullName>
    </recommendedName>
</protein>